<sequence length="205" mass="23190">MFSRTAPRFLRYATRSSLRTNATRQSAALRTIAVTSARQFSSCPVSAKGLQPDSEDPRPPNPQSPIAGAANHVTEPTPLTPEEYYEYSEHYFNYLVQQLEKAQEEGTDIEAEYSAGVLNISVPALGTYVLNKQPPNKQIWLSSPLSGPKRYDWVVEGDRMHEKQETREFVNGQWIYLRDGSNLTDLLNHELTLNLPKDIYSEALE</sequence>
<name>A0A1V6NW65_PENDC</name>
<dbReference type="GO" id="GO:0006879">
    <property type="term" value="P:intracellular iron ion homeostasis"/>
    <property type="evidence" value="ECO:0007669"/>
    <property type="project" value="UniProtKB-KW"/>
</dbReference>
<dbReference type="Proteomes" id="UP000191522">
    <property type="component" value="Unassembled WGS sequence"/>
</dbReference>
<dbReference type="EC" id="1.16.3.1" evidence="3"/>
<evidence type="ECO:0000256" key="1">
    <source>
        <dbReference type="ARBA" id="ARBA00004173"/>
    </source>
</evidence>
<dbReference type="SUPFAM" id="SSF55387">
    <property type="entry name" value="Frataxin/Nqo15-like"/>
    <property type="match status" value="1"/>
</dbReference>
<dbReference type="OMA" id="YSEHYFN"/>
<keyword evidence="6" id="KW-0410">Iron transport</keyword>
<evidence type="ECO:0000256" key="13">
    <source>
        <dbReference type="SAM" id="MobiDB-lite"/>
    </source>
</evidence>
<dbReference type="GO" id="GO:0004322">
    <property type="term" value="F:ferroxidase activity"/>
    <property type="evidence" value="ECO:0007669"/>
    <property type="project" value="UniProtKB-EC"/>
</dbReference>
<proteinExistence type="inferred from homology"/>
<evidence type="ECO:0000256" key="11">
    <source>
        <dbReference type="ARBA" id="ARBA00023128"/>
    </source>
</evidence>
<evidence type="ECO:0000256" key="2">
    <source>
        <dbReference type="ARBA" id="ARBA00008183"/>
    </source>
</evidence>
<dbReference type="NCBIfam" id="TIGR03421">
    <property type="entry name" value="FeS_CyaY"/>
    <property type="match status" value="1"/>
</dbReference>
<keyword evidence="9" id="KW-0408">Iron</keyword>
<evidence type="ECO:0000313" key="15">
    <source>
        <dbReference type="Proteomes" id="UP000191522"/>
    </source>
</evidence>
<dbReference type="GO" id="GO:0016226">
    <property type="term" value="P:iron-sulfur cluster assembly"/>
    <property type="evidence" value="ECO:0007669"/>
    <property type="project" value="InterPro"/>
</dbReference>
<evidence type="ECO:0000313" key="14">
    <source>
        <dbReference type="EMBL" id="OQD68586.1"/>
    </source>
</evidence>
<dbReference type="SMART" id="SM01219">
    <property type="entry name" value="Frataxin_Cyay"/>
    <property type="match status" value="1"/>
</dbReference>
<feature type="region of interest" description="Disordered" evidence="13">
    <location>
        <begin position="44"/>
        <end position="78"/>
    </location>
</feature>
<dbReference type="Pfam" id="PF01491">
    <property type="entry name" value="Frataxin_Cyay"/>
    <property type="match status" value="1"/>
</dbReference>
<evidence type="ECO:0000256" key="3">
    <source>
        <dbReference type="ARBA" id="ARBA00013107"/>
    </source>
</evidence>
<dbReference type="PANTHER" id="PTHR16821">
    <property type="entry name" value="FRATAXIN"/>
    <property type="match status" value="1"/>
</dbReference>
<accession>A0A1V6NW65</accession>
<dbReference type="PROSITE" id="PS50810">
    <property type="entry name" value="FRATAXIN_2"/>
    <property type="match status" value="1"/>
</dbReference>
<keyword evidence="15" id="KW-1185">Reference proteome</keyword>
<dbReference type="Gene3D" id="3.30.920.10">
    <property type="entry name" value="Frataxin/CyaY"/>
    <property type="match status" value="1"/>
</dbReference>
<reference evidence="15" key="1">
    <citation type="journal article" date="2017" name="Nat. Microbiol.">
        <title>Global analysis of biosynthetic gene clusters reveals vast potential of secondary metabolite production in Penicillium species.</title>
        <authorList>
            <person name="Nielsen J.C."/>
            <person name="Grijseels S."/>
            <person name="Prigent S."/>
            <person name="Ji B."/>
            <person name="Dainat J."/>
            <person name="Nielsen K.F."/>
            <person name="Frisvad J.C."/>
            <person name="Workman M."/>
            <person name="Nielsen J."/>
        </authorList>
    </citation>
    <scope>NUCLEOTIDE SEQUENCE [LARGE SCALE GENOMIC DNA]</scope>
    <source>
        <strain evidence="15">IBT 11843</strain>
    </source>
</reference>
<organism evidence="14 15">
    <name type="scientific">Penicillium decumbens</name>
    <dbReference type="NCBI Taxonomy" id="69771"/>
    <lineage>
        <taxon>Eukaryota</taxon>
        <taxon>Fungi</taxon>
        <taxon>Dikarya</taxon>
        <taxon>Ascomycota</taxon>
        <taxon>Pezizomycotina</taxon>
        <taxon>Eurotiomycetes</taxon>
        <taxon>Eurotiomycetidae</taxon>
        <taxon>Eurotiales</taxon>
        <taxon>Aspergillaceae</taxon>
        <taxon>Penicillium</taxon>
    </lineage>
</organism>
<evidence type="ECO:0000256" key="12">
    <source>
        <dbReference type="ARBA" id="ARBA00047990"/>
    </source>
</evidence>
<dbReference type="EMBL" id="MDYL01000033">
    <property type="protein sequence ID" value="OQD68586.1"/>
    <property type="molecule type" value="Genomic_DNA"/>
</dbReference>
<dbReference type="GO" id="GO:0006826">
    <property type="term" value="P:iron ion transport"/>
    <property type="evidence" value="ECO:0007669"/>
    <property type="project" value="UniProtKB-KW"/>
</dbReference>
<dbReference type="InterPro" id="IPR002908">
    <property type="entry name" value="Frataxin/CyaY"/>
</dbReference>
<comment type="subcellular location">
    <subcellularLocation>
        <location evidence="1">Mitochondrion</location>
    </subcellularLocation>
</comment>
<comment type="similarity">
    <text evidence="2">Belongs to the frataxin family.</text>
</comment>
<dbReference type="InterPro" id="IPR036524">
    <property type="entry name" value="Frataxin/CyaY_sf"/>
</dbReference>
<dbReference type="OrthoDB" id="1897642at2759"/>
<keyword evidence="7" id="KW-0809">Transit peptide</keyword>
<keyword evidence="5" id="KW-0813">Transport</keyword>
<dbReference type="PANTHER" id="PTHR16821:SF2">
    <property type="entry name" value="FRATAXIN, MITOCHONDRIAL"/>
    <property type="match status" value="1"/>
</dbReference>
<gene>
    <name evidence="14" type="ORF">PENDEC_c033G02466</name>
</gene>
<evidence type="ECO:0000256" key="9">
    <source>
        <dbReference type="ARBA" id="ARBA00023004"/>
    </source>
</evidence>
<evidence type="ECO:0000256" key="7">
    <source>
        <dbReference type="ARBA" id="ARBA00022946"/>
    </source>
</evidence>
<evidence type="ECO:0000256" key="10">
    <source>
        <dbReference type="ARBA" id="ARBA00023065"/>
    </source>
</evidence>
<evidence type="ECO:0000256" key="5">
    <source>
        <dbReference type="ARBA" id="ARBA00022448"/>
    </source>
</evidence>
<keyword evidence="8" id="KW-0560">Oxidoreductase</keyword>
<evidence type="ECO:0000256" key="4">
    <source>
        <dbReference type="ARBA" id="ARBA00022434"/>
    </source>
</evidence>
<dbReference type="InterPro" id="IPR020895">
    <property type="entry name" value="Frataxin_CS"/>
</dbReference>
<keyword evidence="4" id="KW-0409">Iron storage</keyword>
<dbReference type="GO" id="GO:0051537">
    <property type="term" value="F:2 iron, 2 sulfur cluster binding"/>
    <property type="evidence" value="ECO:0007669"/>
    <property type="project" value="TreeGrafter"/>
</dbReference>
<dbReference type="GO" id="GO:0008199">
    <property type="term" value="F:ferric iron binding"/>
    <property type="evidence" value="ECO:0007669"/>
    <property type="project" value="InterPro"/>
</dbReference>
<dbReference type="GO" id="GO:0034986">
    <property type="term" value="F:iron chaperone activity"/>
    <property type="evidence" value="ECO:0007669"/>
    <property type="project" value="TreeGrafter"/>
</dbReference>
<protein>
    <recommendedName>
        <fullName evidence="3">ferroxidase</fullName>
        <ecNumber evidence="3">1.16.3.1</ecNumber>
    </recommendedName>
</protein>
<dbReference type="PROSITE" id="PS01344">
    <property type="entry name" value="FRATAXIN_1"/>
    <property type="match status" value="1"/>
</dbReference>
<keyword evidence="11" id="KW-0496">Mitochondrion</keyword>
<dbReference type="AlphaFoldDB" id="A0A1V6NW65"/>
<dbReference type="STRING" id="69771.A0A1V6NW65"/>
<dbReference type="FunFam" id="3.30.920.10:FF:000004">
    <property type="entry name" value="Mitochondrial chaperone Frataxin"/>
    <property type="match status" value="1"/>
</dbReference>
<dbReference type="GO" id="GO:0008198">
    <property type="term" value="F:ferrous iron binding"/>
    <property type="evidence" value="ECO:0007669"/>
    <property type="project" value="TreeGrafter"/>
</dbReference>
<evidence type="ECO:0000256" key="8">
    <source>
        <dbReference type="ARBA" id="ARBA00023002"/>
    </source>
</evidence>
<dbReference type="GO" id="GO:0005739">
    <property type="term" value="C:mitochondrion"/>
    <property type="evidence" value="ECO:0007669"/>
    <property type="project" value="UniProtKB-SubCell"/>
</dbReference>
<dbReference type="NCBIfam" id="TIGR03422">
    <property type="entry name" value="mito_frataxin"/>
    <property type="match status" value="1"/>
</dbReference>
<keyword evidence="10" id="KW-0406">Ion transport</keyword>
<evidence type="ECO:0000256" key="6">
    <source>
        <dbReference type="ARBA" id="ARBA00022496"/>
    </source>
</evidence>
<comment type="catalytic activity">
    <reaction evidence="12">
        <text>4 Fe(2+) + O2 + 4 H(+) = 4 Fe(3+) + 2 H2O</text>
        <dbReference type="Rhea" id="RHEA:11148"/>
        <dbReference type="ChEBI" id="CHEBI:15377"/>
        <dbReference type="ChEBI" id="CHEBI:15378"/>
        <dbReference type="ChEBI" id="CHEBI:15379"/>
        <dbReference type="ChEBI" id="CHEBI:29033"/>
        <dbReference type="ChEBI" id="CHEBI:29034"/>
        <dbReference type="EC" id="1.16.3.1"/>
    </reaction>
</comment>
<dbReference type="InterPro" id="IPR017789">
    <property type="entry name" value="Frataxin"/>
</dbReference>
<comment type="caution">
    <text evidence="14">The sequence shown here is derived from an EMBL/GenBank/DDBJ whole genome shotgun (WGS) entry which is preliminary data.</text>
</comment>